<dbReference type="PANTHER" id="PTHR13822:SF10">
    <property type="entry name" value="ATP SYNTHASE EPSILON CHAIN, CHLOROPLASTIC"/>
    <property type="match status" value="1"/>
</dbReference>
<dbReference type="GO" id="GO:0005524">
    <property type="term" value="F:ATP binding"/>
    <property type="evidence" value="ECO:0007669"/>
    <property type="project" value="UniProtKB-UniRule"/>
</dbReference>
<keyword evidence="8 10" id="KW-0139">CF(1)</keyword>
<reference evidence="14" key="1">
    <citation type="submission" date="2012-04" db="EMBL/GenBank/DDBJ databases">
        <title>Complete genome sequence of Helicobacter cetorum strain MIT 00-7128.</title>
        <authorList>
            <person name="Kersulyte D."/>
            <person name="Berg D.E."/>
        </authorList>
    </citation>
    <scope>NUCLEOTIDE SEQUENCE [LARGE SCALE GENOMIC DNA]</scope>
    <source>
        <strain evidence="14">MIT 00-7128</strain>
    </source>
</reference>
<dbReference type="GO" id="GO:0005886">
    <property type="term" value="C:plasma membrane"/>
    <property type="evidence" value="ECO:0007669"/>
    <property type="project" value="UniProtKB-SubCell"/>
</dbReference>
<dbReference type="CDD" id="cd12152">
    <property type="entry name" value="F1-ATPase_delta"/>
    <property type="match status" value="1"/>
</dbReference>
<dbReference type="SUPFAM" id="SSF51344">
    <property type="entry name" value="Epsilon subunit of F1F0-ATP synthase N-terminal domain"/>
    <property type="match status" value="1"/>
</dbReference>
<gene>
    <name evidence="10 13" type="primary">atpC</name>
    <name evidence="13" type="ordered locus">HCW_08400</name>
</gene>
<comment type="subcellular location">
    <subcellularLocation>
        <location evidence="10">Cell inner membrane</location>
        <topology evidence="10">Peripheral membrane protein</topology>
    </subcellularLocation>
    <subcellularLocation>
        <location evidence="2">Endomembrane system</location>
        <topology evidence="2">Peripheral membrane protein</topology>
    </subcellularLocation>
</comment>
<keyword evidence="6 10" id="KW-0406">Ion transport</keyword>
<name>I0EPR8_HELC0</name>
<evidence type="ECO:0000256" key="4">
    <source>
        <dbReference type="ARBA" id="ARBA00022448"/>
    </source>
</evidence>
<dbReference type="GO" id="GO:0045259">
    <property type="term" value="C:proton-transporting ATP synthase complex"/>
    <property type="evidence" value="ECO:0007669"/>
    <property type="project" value="UniProtKB-KW"/>
</dbReference>
<dbReference type="KEGG" id="hce:HCW_08400"/>
<comment type="similarity">
    <text evidence="3 10 11">Belongs to the ATPase epsilon chain family.</text>
</comment>
<keyword evidence="4 10" id="KW-0813">Transport</keyword>
<dbReference type="InterPro" id="IPR036771">
    <property type="entry name" value="ATPsynth_dsu/esu_N"/>
</dbReference>
<dbReference type="InterPro" id="IPR001469">
    <property type="entry name" value="ATP_synth_F1_dsu/esu"/>
</dbReference>
<comment type="subunit">
    <text evidence="10 11">F-type ATPases have 2 components, CF(1) - the catalytic core - and CF(0) - the membrane proton channel. CF(1) has five subunits: alpha(3), beta(3), gamma(1), delta(1), epsilon(1). CF(0) has three main subunits: a, b and c.</text>
</comment>
<dbReference type="GO" id="GO:0046933">
    <property type="term" value="F:proton-transporting ATP synthase activity, rotational mechanism"/>
    <property type="evidence" value="ECO:0007669"/>
    <property type="project" value="UniProtKB-UniRule"/>
</dbReference>
<evidence type="ECO:0000256" key="10">
    <source>
        <dbReference type="HAMAP-Rule" id="MF_00530"/>
    </source>
</evidence>
<protein>
    <recommendedName>
        <fullName evidence="10">ATP synthase epsilon chain</fullName>
    </recommendedName>
    <alternativeName>
        <fullName evidence="10">ATP synthase F1 sector epsilon subunit</fullName>
    </alternativeName>
    <alternativeName>
        <fullName evidence="10">F-ATPase epsilon subunit</fullName>
    </alternativeName>
</protein>
<sequence>MALLNISVVVPQGEVYLGKAKSVVLPGNVGEFGVLSGHSNMVSLLKAGIIEIETEQKKDFIAIDWGYAEITQEGVEVLADGAVFIGEKHGSKEDEISRAKKLLEDASSDRLAISSVLAKLESL</sequence>
<dbReference type="PATRIC" id="fig|182217.3.peg.1783"/>
<dbReference type="STRING" id="182217.HCW_08400"/>
<evidence type="ECO:0000313" key="14">
    <source>
        <dbReference type="Proteomes" id="UP000005010"/>
    </source>
</evidence>
<evidence type="ECO:0000256" key="6">
    <source>
        <dbReference type="ARBA" id="ARBA00023065"/>
    </source>
</evidence>
<dbReference type="EMBL" id="CP003479">
    <property type="protein sequence ID" value="AFI04937.1"/>
    <property type="molecule type" value="Genomic_DNA"/>
</dbReference>
<proteinExistence type="inferred from homology"/>
<evidence type="ECO:0000256" key="8">
    <source>
        <dbReference type="ARBA" id="ARBA00023196"/>
    </source>
</evidence>
<keyword evidence="13" id="KW-0378">Hydrolase</keyword>
<dbReference type="GO" id="GO:0012505">
    <property type="term" value="C:endomembrane system"/>
    <property type="evidence" value="ECO:0007669"/>
    <property type="project" value="UniProtKB-SubCell"/>
</dbReference>
<keyword evidence="5 10" id="KW-1003">Cell membrane</keyword>
<accession>I0EPR8</accession>
<organism evidence="13 14">
    <name type="scientific">Helicobacter cetorum (strain ATCC BAA-429 / MIT 00-7128)</name>
    <dbReference type="NCBI Taxonomy" id="182217"/>
    <lineage>
        <taxon>Bacteria</taxon>
        <taxon>Pseudomonadati</taxon>
        <taxon>Campylobacterota</taxon>
        <taxon>Epsilonproteobacteria</taxon>
        <taxon>Campylobacterales</taxon>
        <taxon>Helicobacteraceae</taxon>
        <taxon>Helicobacter</taxon>
    </lineage>
</organism>
<comment type="function">
    <text evidence="1 10">Produces ATP from ADP in the presence of a proton gradient across the membrane.</text>
</comment>
<evidence type="ECO:0000259" key="12">
    <source>
        <dbReference type="Pfam" id="PF02823"/>
    </source>
</evidence>
<dbReference type="PANTHER" id="PTHR13822">
    <property type="entry name" value="ATP SYNTHASE DELTA/EPSILON CHAIN"/>
    <property type="match status" value="1"/>
</dbReference>
<dbReference type="HOGENOM" id="CLU_084338_2_1_7"/>
<dbReference type="InterPro" id="IPR020546">
    <property type="entry name" value="ATP_synth_F1_dsu/esu_N"/>
</dbReference>
<feature type="domain" description="ATP synthase F1 complex delta/epsilon subunit N-terminal" evidence="12">
    <location>
        <begin position="4"/>
        <end position="82"/>
    </location>
</feature>
<keyword evidence="10" id="KW-0375">Hydrogen ion transport</keyword>
<keyword evidence="14" id="KW-1185">Reference proteome</keyword>
<evidence type="ECO:0000256" key="9">
    <source>
        <dbReference type="ARBA" id="ARBA00023310"/>
    </source>
</evidence>
<dbReference type="Proteomes" id="UP000005010">
    <property type="component" value="Chromosome"/>
</dbReference>
<dbReference type="NCBIfam" id="TIGR01216">
    <property type="entry name" value="ATP_synt_epsi"/>
    <property type="match status" value="1"/>
</dbReference>
<keyword evidence="9 10" id="KW-0066">ATP synthesis</keyword>
<dbReference type="RefSeq" id="WP_014661799.1">
    <property type="nucleotide sequence ID" value="NC_017737.1"/>
</dbReference>
<dbReference type="Gene3D" id="2.60.15.10">
    <property type="entry name" value="F0F1 ATP synthase delta/epsilon subunit, N-terminal"/>
    <property type="match status" value="1"/>
</dbReference>
<dbReference type="eggNOG" id="COG0355">
    <property type="taxonomic scope" value="Bacteria"/>
</dbReference>
<keyword evidence="10" id="KW-0997">Cell inner membrane</keyword>
<evidence type="ECO:0000256" key="7">
    <source>
        <dbReference type="ARBA" id="ARBA00023136"/>
    </source>
</evidence>
<evidence type="ECO:0000256" key="3">
    <source>
        <dbReference type="ARBA" id="ARBA00005712"/>
    </source>
</evidence>
<dbReference type="HAMAP" id="MF_00530">
    <property type="entry name" value="ATP_synth_epsil_bac"/>
    <property type="match status" value="1"/>
</dbReference>
<keyword evidence="7 10" id="KW-0472">Membrane</keyword>
<evidence type="ECO:0000313" key="13">
    <source>
        <dbReference type="EMBL" id="AFI04937.1"/>
    </source>
</evidence>
<evidence type="ECO:0000256" key="5">
    <source>
        <dbReference type="ARBA" id="ARBA00022475"/>
    </source>
</evidence>
<evidence type="ECO:0000256" key="11">
    <source>
        <dbReference type="RuleBase" id="RU003656"/>
    </source>
</evidence>
<dbReference type="Pfam" id="PF02823">
    <property type="entry name" value="ATP-synt_DE_N"/>
    <property type="match status" value="1"/>
</dbReference>
<dbReference type="AlphaFoldDB" id="I0EPR8"/>
<evidence type="ECO:0000256" key="2">
    <source>
        <dbReference type="ARBA" id="ARBA00004184"/>
    </source>
</evidence>
<evidence type="ECO:0000256" key="1">
    <source>
        <dbReference type="ARBA" id="ARBA00003543"/>
    </source>
</evidence>
<dbReference type="GO" id="GO:0016787">
    <property type="term" value="F:hydrolase activity"/>
    <property type="evidence" value="ECO:0007669"/>
    <property type="project" value="UniProtKB-KW"/>
</dbReference>